<sequence>RRVHFKGRGRCGLGALDRHRVLPASMEPDAIAPRRIDHVPPSLRRESKDVKRILIECRGRSGLGSLDRHFEYHPFSMEPDARRIDQSRHLSHGEPMGRKEDFASKATTVGADWDLWTEASSYPLSILQDDSRTVGEESTCSILTEYLADGEEGPDESDRRDLPSDGPSLGRQTREVTKVSFASEIEPGQYLVRAKSSLIVKTQLESLALRMSFRSQLRLGICQKSVRFDKLSIREYPIVIGDSPSTSRGVPLSIGWEYEPESTVDVDTYETTRDIGGVCERRSKSELRVPSNVREEMLGRAGFSKKDMRDAAEKLMAEKLARRSSLRTYGRMKKFDPLLRRVMDFHGKLKKAMLFSKQSSETRMLYSERHDPLNVSIGKRGSLMSTDTLIFIDLTVDTLH</sequence>
<dbReference type="Proteomes" id="UP000266841">
    <property type="component" value="Unassembled WGS sequence"/>
</dbReference>
<dbReference type="OrthoDB" id="46996at2759"/>
<protein>
    <submittedName>
        <fullName evidence="2">Uncharacterized protein</fullName>
    </submittedName>
</protein>
<comment type="caution">
    <text evidence="2">The sequence shown here is derived from an EMBL/GenBank/DDBJ whole genome shotgun (WGS) entry which is preliminary data.</text>
</comment>
<dbReference type="AlphaFoldDB" id="K0T323"/>
<name>K0T323_THAOC</name>
<feature type="non-terminal residue" evidence="2">
    <location>
        <position position="1"/>
    </location>
</feature>
<keyword evidence="3" id="KW-1185">Reference proteome</keyword>
<evidence type="ECO:0000313" key="2">
    <source>
        <dbReference type="EMBL" id="EJK64837.1"/>
    </source>
</evidence>
<dbReference type="EMBL" id="AGNL01016794">
    <property type="protein sequence ID" value="EJK64837.1"/>
    <property type="molecule type" value="Genomic_DNA"/>
</dbReference>
<accession>K0T323</accession>
<organism evidence="2 3">
    <name type="scientific">Thalassiosira oceanica</name>
    <name type="common">Marine diatom</name>
    <dbReference type="NCBI Taxonomy" id="159749"/>
    <lineage>
        <taxon>Eukaryota</taxon>
        <taxon>Sar</taxon>
        <taxon>Stramenopiles</taxon>
        <taxon>Ochrophyta</taxon>
        <taxon>Bacillariophyta</taxon>
        <taxon>Coscinodiscophyceae</taxon>
        <taxon>Thalassiosirophycidae</taxon>
        <taxon>Thalassiosirales</taxon>
        <taxon>Thalassiosiraceae</taxon>
        <taxon>Thalassiosira</taxon>
    </lineage>
</organism>
<evidence type="ECO:0000313" key="3">
    <source>
        <dbReference type="Proteomes" id="UP000266841"/>
    </source>
</evidence>
<gene>
    <name evidence="2" type="ORF">THAOC_14385</name>
</gene>
<reference evidence="2 3" key="1">
    <citation type="journal article" date="2012" name="Genome Biol.">
        <title>Genome and low-iron response of an oceanic diatom adapted to chronic iron limitation.</title>
        <authorList>
            <person name="Lommer M."/>
            <person name="Specht M."/>
            <person name="Roy A.S."/>
            <person name="Kraemer L."/>
            <person name="Andreson R."/>
            <person name="Gutowska M.A."/>
            <person name="Wolf J."/>
            <person name="Bergner S.V."/>
            <person name="Schilhabel M.B."/>
            <person name="Klostermeier U.C."/>
            <person name="Beiko R.G."/>
            <person name="Rosenstiel P."/>
            <person name="Hippler M."/>
            <person name="Laroche J."/>
        </authorList>
    </citation>
    <scope>NUCLEOTIDE SEQUENCE [LARGE SCALE GENOMIC DNA]</scope>
    <source>
        <strain evidence="2 3">CCMP1005</strain>
    </source>
</reference>
<proteinExistence type="predicted"/>
<evidence type="ECO:0000256" key="1">
    <source>
        <dbReference type="SAM" id="MobiDB-lite"/>
    </source>
</evidence>
<feature type="region of interest" description="Disordered" evidence="1">
    <location>
        <begin position="148"/>
        <end position="175"/>
    </location>
</feature>